<dbReference type="SUPFAM" id="SSF50998">
    <property type="entry name" value="Quinoprotein alcohol dehydrogenase-like"/>
    <property type="match status" value="1"/>
</dbReference>
<gene>
    <name evidence="1" type="ORF">GCM10007940_41860</name>
</gene>
<protein>
    <recommendedName>
        <fullName evidence="3">PQQ-like domain-containing protein</fullName>
    </recommendedName>
</protein>
<proteinExistence type="predicted"/>
<sequence>MKPITSLETGVLPHNNRSIICIKQDSLKIGFFDYDLNLMHSISEFKLRGMNEFHCLLWKGRAPYLYNIKDKCLIESYSKLMGSTTLTDKGLILNSRKEALLQYYTNTDQKLEWEISLDYENRLYALAWSDDVLVGNVNEANKKFGIDLKSGKKLWELDKEKLKLKSVSGYIGNNQLVKGTLLSTNEEELFCLDYNSGEKLWHLHLENKLRMGHVIADKNMFLFVREVNDVYLLKIDLSEGKILSKELLTEQIQRLQVYPQGNTGTFGQLSYYDNELFFGANNQLVRLNLSSSKMEIVFDHTAEFYFSKVIGSKLFYSDNNFTTLVFELESSDQEA</sequence>
<reference evidence="1" key="1">
    <citation type="journal article" date="2014" name="Int. J. Syst. Evol. Microbiol.">
        <title>Complete genome sequence of Corynebacterium casei LMG S-19264T (=DSM 44701T), isolated from a smear-ripened cheese.</title>
        <authorList>
            <consortium name="US DOE Joint Genome Institute (JGI-PGF)"/>
            <person name="Walter F."/>
            <person name="Albersmeier A."/>
            <person name="Kalinowski J."/>
            <person name="Ruckert C."/>
        </authorList>
    </citation>
    <scope>NUCLEOTIDE SEQUENCE</scope>
    <source>
        <strain evidence="1">NBRC 108769</strain>
    </source>
</reference>
<dbReference type="Proteomes" id="UP001156666">
    <property type="component" value="Unassembled WGS sequence"/>
</dbReference>
<name>A0AA37SUY0_9BACT</name>
<dbReference type="RefSeq" id="WP_235295605.1">
    <property type="nucleotide sequence ID" value="NZ_BSOH01000028.1"/>
</dbReference>
<accession>A0AA37SUY0</accession>
<evidence type="ECO:0000313" key="1">
    <source>
        <dbReference type="EMBL" id="GLR19570.1"/>
    </source>
</evidence>
<organism evidence="1 2">
    <name type="scientific">Portibacter lacus</name>
    <dbReference type="NCBI Taxonomy" id="1099794"/>
    <lineage>
        <taxon>Bacteria</taxon>
        <taxon>Pseudomonadati</taxon>
        <taxon>Bacteroidota</taxon>
        <taxon>Saprospiria</taxon>
        <taxon>Saprospirales</taxon>
        <taxon>Haliscomenobacteraceae</taxon>
        <taxon>Portibacter</taxon>
    </lineage>
</organism>
<dbReference type="InterPro" id="IPR015943">
    <property type="entry name" value="WD40/YVTN_repeat-like_dom_sf"/>
</dbReference>
<comment type="caution">
    <text evidence="1">The sequence shown here is derived from an EMBL/GenBank/DDBJ whole genome shotgun (WGS) entry which is preliminary data.</text>
</comment>
<keyword evidence="2" id="KW-1185">Reference proteome</keyword>
<dbReference type="AlphaFoldDB" id="A0AA37SUY0"/>
<evidence type="ECO:0000313" key="2">
    <source>
        <dbReference type="Proteomes" id="UP001156666"/>
    </source>
</evidence>
<reference evidence="1" key="2">
    <citation type="submission" date="2023-01" db="EMBL/GenBank/DDBJ databases">
        <title>Draft genome sequence of Portibacter lacus strain NBRC 108769.</title>
        <authorList>
            <person name="Sun Q."/>
            <person name="Mori K."/>
        </authorList>
    </citation>
    <scope>NUCLEOTIDE SEQUENCE</scope>
    <source>
        <strain evidence="1">NBRC 108769</strain>
    </source>
</reference>
<dbReference type="Gene3D" id="2.130.10.10">
    <property type="entry name" value="YVTN repeat-like/Quinoprotein amine dehydrogenase"/>
    <property type="match status" value="1"/>
</dbReference>
<dbReference type="EMBL" id="BSOH01000028">
    <property type="protein sequence ID" value="GLR19570.1"/>
    <property type="molecule type" value="Genomic_DNA"/>
</dbReference>
<evidence type="ECO:0008006" key="3">
    <source>
        <dbReference type="Google" id="ProtNLM"/>
    </source>
</evidence>
<dbReference type="InterPro" id="IPR011047">
    <property type="entry name" value="Quinoprotein_ADH-like_sf"/>
</dbReference>